<dbReference type="EMBL" id="DQWE01000340">
    <property type="protein sequence ID" value="HDI83547.1"/>
    <property type="molecule type" value="Genomic_DNA"/>
</dbReference>
<accession>A0A7C0VB60</accession>
<sequence>RPPIDRIVFWFPASYDELLDELKQKHVDIVLDVPPDRVEKLDGYNVKVEPGQSYVFVGWNNKKFKKALRQAFSMAIDKKSIIKDVLKGYGQEAYGPITPGHWAYEPEVKNIAYAYSPKKAKDLIASQGYRDRNRDRFFDGLRVEIIADKNDPVKSATADLVAKQLRKAGVRAVVRKLDTPAFISRLLKKDFDAFILGWNVEKEFSPSPIWNSRGVYNFVGYKNTDIDMLIVRGILTLDRRESKKIWSEFQKRIVEDAPYTFLYVPSVIELVRSGIKNVDVKDARLLTEKLDELWIPATTRVKVTVADLGKRYRESQKKAARPAAPAPRRTPTATAESILQQSLLAQQQAEAQKTEQKTGKPSEVETKKPEGEKKPLEETKPAEEKPTQPVIKTLPQVKNGIIPVYPDVAKRVGATGMVFVTVLVGKDGKVKKAKILRSFGNAACDKAALDAAKKWTFVPGTINGEPVEMETTIPFRFPPPEE</sequence>
<dbReference type="GO" id="GO:1904680">
    <property type="term" value="F:peptide transmembrane transporter activity"/>
    <property type="evidence" value="ECO:0007669"/>
    <property type="project" value="TreeGrafter"/>
</dbReference>
<dbReference type="NCBIfam" id="TIGR01352">
    <property type="entry name" value="tonB_Cterm"/>
    <property type="match status" value="1"/>
</dbReference>
<dbReference type="SUPFAM" id="SSF74653">
    <property type="entry name" value="TolA/TonB C-terminal domain"/>
    <property type="match status" value="1"/>
</dbReference>
<evidence type="ECO:0000256" key="5">
    <source>
        <dbReference type="ARBA" id="ARBA00022729"/>
    </source>
</evidence>
<reference evidence="10" key="1">
    <citation type="journal article" date="2020" name="mSystems">
        <title>Genome- and Community-Level Interaction Insights into Carbon Utilization and Element Cycling Functions of Hydrothermarchaeota in Hydrothermal Sediment.</title>
        <authorList>
            <person name="Zhou Z."/>
            <person name="Liu Y."/>
            <person name="Xu W."/>
            <person name="Pan J."/>
            <person name="Luo Z.H."/>
            <person name="Li M."/>
        </authorList>
    </citation>
    <scope>NUCLEOTIDE SEQUENCE [LARGE SCALE GENOMIC DNA]</scope>
    <source>
        <strain evidence="10">HyVt-102</strain>
    </source>
</reference>
<dbReference type="Gene3D" id="3.10.105.10">
    <property type="entry name" value="Dipeptide-binding Protein, Domain 3"/>
    <property type="match status" value="1"/>
</dbReference>
<dbReference type="GO" id="GO:0016020">
    <property type="term" value="C:membrane"/>
    <property type="evidence" value="ECO:0007669"/>
    <property type="project" value="UniProtKB-SubCell"/>
</dbReference>
<dbReference type="AlphaFoldDB" id="A0A7C0VB60"/>
<evidence type="ECO:0000256" key="7">
    <source>
        <dbReference type="ARBA" id="ARBA00023136"/>
    </source>
</evidence>
<dbReference type="SUPFAM" id="SSF53850">
    <property type="entry name" value="Periplasmic binding protein-like II"/>
    <property type="match status" value="1"/>
</dbReference>
<keyword evidence="7" id="KW-0472">Membrane</keyword>
<dbReference type="InterPro" id="IPR037682">
    <property type="entry name" value="TonB_C"/>
</dbReference>
<dbReference type="Pfam" id="PF00496">
    <property type="entry name" value="SBP_bac_5"/>
    <property type="match status" value="1"/>
</dbReference>
<evidence type="ECO:0000313" key="10">
    <source>
        <dbReference type="EMBL" id="HDI83547.1"/>
    </source>
</evidence>
<keyword evidence="5" id="KW-0732">Signal</keyword>
<evidence type="ECO:0000256" key="3">
    <source>
        <dbReference type="ARBA" id="ARBA00022448"/>
    </source>
</evidence>
<feature type="compositionally biased region" description="Basic and acidic residues" evidence="8">
    <location>
        <begin position="352"/>
        <end position="386"/>
    </location>
</feature>
<keyword evidence="3" id="KW-0813">Transport</keyword>
<dbReference type="GO" id="GO:0015833">
    <property type="term" value="P:peptide transport"/>
    <property type="evidence" value="ECO:0007669"/>
    <property type="project" value="TreeGrafter"/>
</dbReference>
<comment type="subcellular location">
    <subcellularLocation>
        <location evidence="1">Membrane</location>
        <topology evidence="1">Single-pass membrane protein</topology>
    </subcellularLocation>
</comment>
<dbReference type="Proteomes" id="UP000885847">
    <property type="component" value="Unassembled WGS sequence"/>
</dbReference>
<evidence type="ECO:0000256" key="1">
    <source>
        <dbReference type="ARBA" id="ARBA00004167"/>
    </source>
</evidence>
<dbReference type="Gene3D" id="3.30.1150.10">
    <property type="match status" value="1"/>
</dbReference>
<evidence type="ECO:0000256" key="2">
    <source>
        <dbReference type="ARBA" id="ARBA00005695"/>
    </source>
</evidence>
<feature type="compositionally biased region" description="Low complexity" evidence="8">
    <location>
        <begin position="321"/>
        <end position="351"/>
    </location>
</feature>
<proteinExistence type="inferred from homology"/>
<dbReference type="PROSITE" id="PS52015">
    <property type="entry name" value="TONB_CTD"/>
    <property type="match status" value="1"/>
</dbReference>
<dbReference type="PANTHER" id="PTHR30290">
    <property type="entry name" value="PERIPLASMIC BINDING COMPONENT OF ABC TRANSPORTER"/>
    <property type="match status" value="1"/>
</dbReference>
<feature type="region of interest" description="Disordered" evidence="8">
    <location>
        <begin position="312"/>
        <end position="388"/>
    </location>
</feature>
<comment type="caution">
    <text evidence="10">The sequence shown here is derived from an EMBL/GenBank/DDBJ whole genome shotgun (WGS) entry which is preliminary data.</text>
</comment>
<dbReference type="InterPro" id="IPR039424">
    <property type="entry name" value="SBP_5"/>
</dbReference>
<gene>
    <name evidence="10" type="ORF">ENF18_07150</name>
</gene>
<name>A0A7C0VB60_UNCW3</name>
<dbReference type="InterPro" id="IPR000914">
    <property type="entry name" value="SBP_5_dom"/>
</dbReference>
<comment type="similarity">
    <text evidence="2">Belongs to the bacterial solute-binding protein 5 family.</text>
</comment>
<organism evidence="10">
    <name type="scientific">candidate division WOR-3 bacterium</name>
    <dbReference type="NCBI Taxonomy" id="2052148"/>
    <lineage>
        <taxon>Bacteria</taxon>
        <taxon>Bacteria division WOR-3</taxon>
    </lineage>
</organism>
<keyword evidence="6" id="KW-1133">Transmembrane helix</keyword>
<evidence type="ECO:0000256" key="6">
    <source>
        <dbReference type="ARBA" id="ARBA00022989"/>
    </source>
</evidence>
<dbReference type="Gene3D" id="3.40.190.10">
    <property type="entry name" value="Periplasmic binding protein-like II"/>
    <property type="match status" value="1"/>
</dbReference>
<feature type="domain" description="TonB C-terminal" evidence="9">
    <location>
        <begin position="390"/>
        <end position="482"/>
    </location>
</feature>
<keyword evidence="4" id="KW-0812">Transmembrane</keyword>
<dbReference type="Pfam" id="PF03544">
    <property type="entry name" value="TonB_C"/>
    <property type="match status" value="1"/>
</dbReference>
<dbReference type="InterPro" id="IPR006260">
    <property type="entry name" value="TonB/TolA_C"/>
</dbReference>
<feature type="non-terminal residue" evidence="10">
    <location>
        <position position="1"/>
    </location>
</feature>
<dbReference type="PANTHER" id="PTHR30290:SF9">
    <property type="entry name" value="OLIGOPEPTIDE-BINDING PROTEIN APPA"/>
    <property type="match status" value="1"/>
</dbReference>
<evidence type="ECO:0000256" key="8">
    <source>
        <dbReference type="SAM" id="MobiDB-lite"/>
    </source>
</evidence>
<protein>
    <submittedName>
        <fullName evidence="10">TonB family protein</fullName>
    </submittedName>
</protein>
<evidence type="ECO:0000256" key="4">
    <source>
        <dbReference type="ARBA" id="ARBA00022692"/>
    </source>
</evidence>
<evidence type="ECO:0000259" key="9">
    <source>
        <dbReference type="PROSITE" id="PS52015"/>
    </source>
</evidence>